<sequence length="77" mass="8566">MEKKKQKKNYSAPKCEIVQVSESTYLMDTSFPSQHKKATHASGPTASAKAFGLWNDEHLEEGSNEEANDDSSSSWDD</sequence>
<dbReference type="RefSeq" id="WP_089365485.1">
    <property type="nucleotide sequence ID" value="NZ_CP023863.1"/>
</dbReference>
<accession>A0A2K9H8K6</accession>
<proteinExistence type="predicted"/>
<dbReference type="GeneID" id="94028195"/>
<comment type="caution">
    <text evidence="1">The sequence shown here is derived from an EMBL/GenBank/DDBJ whole genome shotgun (WGS) entry which is preliminary data.</text>
</comment>
<dbReference type="OrthoDB" id="1082876at2"/>
<dbReference type="Proteomes" id="UP000198427">
    <property type="component" value="Unassembled WGS sequence"/>
</dbReference>
<name>A0A2K9H8K6_9BACT</name>
<dbReference type="EMBL" id="FZNZ01000004">
    <property type="protein sequence ID" value="SNR67240.1"/>
    <property type="molecule type" value="Genomic_DNA"/>
</dbReference>
<organism evidence="1 2">
    <name type="scientific">Prevotella jejuni</name>
    <dbReference type="NCBI Taxonomy" id="1177574"/>
    <lineage>
        <taxon>Bacteria</taxon>
        <taxon>Pseudomonadati</taxon>
        <taxon>Bacteroidota</taxon>
        <taxon>Bacteroidia</taxon>
        <taxon>Bacteroidales</taxon>
        <taxon>Prevotellaceae</taxon>
        <taxon>Prevotella</taxon>
    </lineage>
</organism>
<evidence type="ECO:0000313" key="2">
    <source>
        <dbReference type="Proteomes" id="UP000198427"/>
    </source>
</evidence>
<protein>
    <submittedName>
        <fullName evidence="1">Uncharacterized protein</fullName>
    </submittedName>
</protein>
<keyword evidence="2" id="KW-1185">Reference proteome</keyword>
<evidence type="ECO:0000313" key="1">
    <source>
        <dbReference type="EMBL" id="SNR67240.1"/>
    </source>
</evidence>
<reference evidence="1 2" key="1">
    <citation type="submission" date="2017-06" db="EMBL/GenBank/DDBJ databases">
        <authorList>
            <person name="Varghese N."/>
            <person name="Submissions S."/>
        </authorList>
    </citation>
    <scope>NUCLEOTIDE SEQUENCE [LARGE SCALE GENOMIC DNA]</scope>
    <source>
        <strain evidence="1 2">DSM 26989</strain>
    </source>
</reference>
<dbReference type="KEGG" id="pje:CRM71_01915"/>
<dbReference type="AlphaFoldDB" id="A0A2K9H8K6"/>
<gene>
    <name evidence="1" type="ORF">SAMN06265364_1045</name>
</gene>